<proteinExistence type="predicted"/>
<evidence type="ECO:0000313" key="8">
    <source>
        <dbReference type="EMBL" id="GAA2407781.1"/>
    </source>
</evidence>
<evidence type="ECO:0000256" key="5">
    <source>
        <dbReference type="ARBA" id="ARBA00023136"/>
    </source>
</evidence>
<evidence type="ECO:0000256" key="6">
    <source>
        <dbReference type="SAM" id="MobiDB-lite"/>
    </source>
</evidence>
<feature type="transmembrane region" description="Helical" evidence="7">
    <location>
        <begin position="383"/>
        <end position="408"/>
    </location>
</feature>
<dbReference type="EMBL" id="BAAATJ010000020">
    <property type="protein sequence ID" value="GAA2407781.1"/>
    <property type="molecule type" value="Genomic_DNA"/>
</dbReference>
<dbReference type="RefSeq" id="WP_344632434.1">
    <property type="nucleotide sequence ID" value="NZ_BAAATJ010000020.1"/>
</dbReference>
<evidence type="ECO:0000256" key="7">
    <source>
        <dbReference type="SAM" id="Phobius"/>
    </source>
</evidence>
<feature type="transmembrane region" description="Helical" evidence="7">
    <location>
        <begin position="259"/>
        <end position="282"/>
    </location>
</feature>
<keyword evidence="2" id="KW-1003">Cell membrane</keyword>
<keyword evidence="5 7" id="KW-0472">Membrane</keyword>
<keyword evidence="4 7" id="KW-1133">Transmembrane helix</keyword>
<evidence type="ECO:0000256" key="4">
    <source>
        <dbReference type="ARBA" id="ARBA00022989"/>
    </source>
</evidence>
<name>A0ABN3IL52_9ACTN</name>
<feature type="transmembrane region" description="Helical" evidence="7">
    <location>
        <begin position="116"/>
        <end position="142"/>
    </location>
</feature>
<feature type="transmembrane region" description="Helical" evidence="7">
    <location>
        <begin position="420"/>
        <end position="439"/>
    </location>
</feature>
<dbReference type="Pfam" id="PF13520">
    <property type="entry name" value="AA_permease_2"/>
    <property type="match status" value="1"/>
</dbReference>
<protein>
    <submittedName>
        <fullName evidence="8">Amino acid permease</fullName>
    </submittedName>
</protein>
<comment type="subcellular location">
    <subcellularLocation>
        <location evidence="1">Cell membrane</location>
        <topology evidence="1">Multi-pass membrane protein</topology>
    </subcellularLocation>
</comment>
<organism evidence="8 9">
    <name type="scientific">Streptomyces glaucosporus</name>
    <dbReference type="NCBI Taxonomy" id="284044"/>
    <lineage>
        <taxon>Bacteria</taxon>
        <taxon>Bacillati</taxon>
        <taxon>Actinomycetota</taxon>
        <taxon>Actinomycetes</taxon>
        <taxon>Kitasatosporales</taxon>
        <taxon>Streptomycetaceae</taxon>
        <taxon>Streptomyces</taxon>
    </lineage>
</organism>
<feature type="transmembrane region" description="Helical" evidence="7">
    <location>
        <begin position="351"/>
        <end position="371"/>
    </location>
</feature>
<reference evidence="8 9" key="1">
    <citation type="journal article" date="2019" name="Int. J. Syst. Evol. Microbiol.">
        <title>The Global Catalogue of Microorganisms (GCM) 10K type strain sequencing project: providing services to taxonomists for standard genome sequencing and annotation.</title>
        <authorList>
            <consortium name="The Broad Institute Genomics Platform"/>
            <consortium name="The Broad Institute Genome Sequencing Center for Infectious Disease"/>
            <person name="Wu L."/>
            <person name="Ma J."/>
        </authorList>
    </citation>
    <scope>NUCLEOTIDE SEQUENCE [LARGE SCALE GENOMIC DNA]</scope>
    <source>
        <strain evidence="8 9">JCM 6921</strain>
    </source>
</reference>
<feature type="compositionally biased region" description="Low complexity" evidence="6">
    <location>
        <begin position="18"/>
        <end position="27"/>
    </location>
</feature>
<evidence type="ECO:0000256" key="2">
    <source>
        <dbReference type="ARBA" id="ARBA00022475"/>
    </source>
</evidence>
<keyword evidence="9" id="KW-1185">Reference proteome</keyword>
<dbReference type="InterPro" id="IPR002293">
    <property type="entry name" value="AA/rel_permease1"/>
</dbReference>
<feature type="transmembrane region" description="Helical" evidence="7">
    <location>
        <begin position="445"/>
        <end position="465"/>
    </location>
</feature>
<dbReference type="InterPro" id="IPR050367">
    <property type="entry name" value="APC_superfamily"/>
</dbReference>
<evidence type="ECO:0000256" key="3">
    <source>
        <dbReference type="ARBA" id="ARBA00022692"/>
    </source>
</evidence>
<gene>
    <name evidence="8" type="ORF">GCM10010420_39850</name>
</gene>
<feature type="transmembrane region" description="Helical" evidence="7">
    <location>
        <begin position="42"/>
        <end position="63"/>
    </location>
</feature>
<dbReference type="PIRSF" id="PIRSF006060">
    <property type="entry name" value="AA_transporter"/>
    <property type="match status" value="1"/>
</dbReference>
<sequence length="471" mass="48615">MHVTGTVPQSAPAPQEIPAAPTTAPVPAEDPTGSHGRHARRFGLPVATALVMGNIIGGGIFLLPASVAPYGTISLVAFGILTVGAIALALVFGRLAERNPSTGGPYVYAREAFGDFAGFLAAWAYWITTWVSNAALAVAAVGYLDVLIPVGDHRWTACLAALVLQWLPALANFAGTRYVGAVQLVSTVLKFAPLLLVAVGGLFFFDPDNLGPFQAGGGSAIGAVSASAAILLFSYLGVESAAVSAGEVRDARRNVGRATVIGTVGAALVYLLGTLAVFGTVAHDRLVESTAPFSDAVNAMFGGSWGGWAVALAALVSMTGCLNGWTLLSAQTPYAAARDGLFPAAFARRRRGVPTVGVGVTVVLASLLTVYNYTSGSAKVFEILVLVTTFTATVPYLLATAAQIFHLLSGRREKVDRARLVRDAAVAAVAAAFSLWLVAGAGYTAVYQGVLFLFAGVVVYAVMAARRQRTA</sequence>
<feature type="transmembrane region" description="Helical" evidence="7">
    <location>
        <begin position="75"/>
        <end position="95"/>
    </location>
</feature>
<dbReference type="Proteomes" id="UP001500058">
    <property type="component" value="Unassembled WGS sequence"/>
</dbReference>
<dbReference type="Gene3D" id="1.20.1740.10">
    <property type="entry name" value="Amino acid/polyamine transporter I"/>
    <property type="match status" value="1"/>
</dbReference>
<feature type="transmembrane region" description="Helical" evidence="7">
    <location>
        <begin position="187"/>
        <end position="205"/>
    </location>
</feature>
<feature type="transmembrane region" description="Helical" evidence="7">
    <location>
        <begin position="154"/>
        <end position="175"/>
    </location>
</feature>
<feature type="region of interest" description="Disordered" evidence="6">
    <location>
        <begin position="1"/>
        <end position="37"/>
    </location>
</feature>
<accession>A0ABN3IL52</accession>
<evidence type="ECO:0000313" key="9">
    <source>
        <dbReference type="Proteomes" id="UP001500058"/>
    </source>
</evidence>
<dbReference type="PANTHER" id="PTHR42770">
    <property type="entry name" value="AMINO ACID TRANSPORTER-RELATED"/>
    <property type="match status" value="1"/>
</dbReference>
<evidence type="ECO:0000256" key="1">
    <source>
        <dbReference type="ARBA" id="ARBA00004651"/>
    </source>
</evidence>
<feature type="transmembrane region" description="Helical" evidence="7">
    <location>
        <begin position="217"/>
        <end position="238"/>
    </location>
</feature>
<keyword evidence="3 7" id="KW-0812">Transmembrane</keyword>
<dbReference type="PANTHER" id="PTHR42770:SF18">
    <property type="entry name" value="ARGININE_AGMATINE ANTIPORTER"/>
    <property type="match status" value="1"/>
</dbReference>
<feature type="transmembrane region" description="Helical" evidence="7">
    <location>
        <begin position="308"/>
        <end position="330"/>
    </location>
</feature>
<comment type="caution">
    <text evidence="8">The sequence shown here is derived from an EMBL/GenBank/DDBJ whole genome shotgun (WGS) entry which is preliminary data.</text>
</comment>